<accession>A0A6G1HKY7</accession>
<name>A0A6G1HKY7_9PEZI</name>
<organism evidence="2 3">
    <name type="scientific">Trichodelitschia bisporula</name>
    <dbReference type="NCBI Taxonomy" id="703511"/>
    <lineage>
        <taxon>Eukaryota</taxon>
        <taxon>Fungi</taxon>
        <taxon>Dikarya</taxon>
        <taxon>Ascomycota</taxon>
        <taxon>Pezizomycotina</taxon>
        <taxon>Dothideomycetes</taxon>
        <taxon>Dothideomycetes incertae sedis</taxon>
        <taxon>Phaeotrichales</taxon>
        <taxon>Phaeotrichaceae</taxon>
        <taxon>Trichodelitschia</taxon>
    </lineage>
</organism>
<protein>
    <submittedName>
        <fullName evidence="2">Uncharacterized protein</fullName>
    </submittedName>
</protein>
<evidence type="ECO:0000313" key="2">
    <source>
        <dbReference type="EMBL" id="KAF2396564.1"/>
    </source>
</evidence>
<dbReference type="AlphaFoldDB" id="A0A6G1HKY7"/>
<dbReference type="EMBL" id="ML996706">
    <property type="protein sequence ID" value="KAF2396564.1"/>
    <property type="molecule type" value="Genomic_DNA"/>
</dbReference>
<sequence length="124" mass="14088">MDPKCQLCHWSISHFTHECTIHPSGASKRTPRIITPARPSQTSVKRSIGYHASQSRRPNPKPPTRNHPKKPNVKPTQGPDQCHKRHPKCSQINLRRIPSMISRARWPTAPSDHVRSPTPPFPGY</sequence>
<feature type="region of interest" description="Disordered" evidence="1">
    <location>
        <begin position="21"/>
        <end position="124"/>
    </location>
</feature>
<keyword evidence="3" id="KW-1185">Reference proteome</keyword>
<evidence type="ECO:0000313" key="3">
    <source>
        <dbReference type="Proteomes" id="UP000799640"/>
    </source>
</evidence>
<dbReference type="Proteomes" id="UP000799640">
    <property type="component" value="Unassembled WGS sequence"/>
</dbReference>
<evidence type="ECO:0000256" key="1">
    <source>
        <dbReference type="SAM" id="MobiDB-lite"/>
    </source>
</evidence>
<reference evidence="2" key="1">
    <citation type="journal article" date="2020" name="Stud. Mycol.">
        <title>101 Dothideomycetes genomes: a test case for predicting lifestyles and emergence of pathogens.</title>
        <authorList>
            <person name="Haridas S."/>
            <person name="Albert R."/>
            <person name="Binder M."/>
            <person name="Bloem J."/>
            <person name="Labutti K."/>
            <person name="Salamov A."/>
            <person name="Andreopoulos B."/>
            <person name="Baker S."/>
            <person name="Barry K."/>
            <person name="Bills G."/>
            <person name="Bluhm B."/>
            <person name="Cannon C."/>
            <person name="Castanera R."/>
            <person name="Culley D."/>
            <person name="Daum C."/>
            <person name="Ezra D."/>
            <person name="Gonzalez J."/>
            <person name="Henrissat B."/>
            <person name="Kuo A."/>
            <person name="Liang C."/>
            <person name="Lipzen A."/>
            <person name="Lutzoni F."/>
            <person name="Magnuson J."/>
            <person name="Mondo S."/>
            <person name="Nolan M."/>
            <person name="Ohm R."/>
            <person name="Pangilinan J."/>
            <person name="Park H.-J."/>
            <person name="Ramirez L."/>
            <person name="Alfaro M."/>
            <person name="Sun H."/>
            <person name="Tritt A."/>
            <person name="Yoshinaga Y."/>
            <person name="Zwiers L.-H."/>
            <person name="Turgeon B."/>
            <person name="Goodwin S."/>
            <person name="Spatafora J."/>
            <person name="Crous P."/>
            <person name="Grigoriev I."/>
        </authorList>
    </citation>
    <scope>NUCLEOTIDE SEQUENCE</scope>
    <source>
        <strain evidence="2">CBS 262.69</strain>
    </source>
</reference>
<gene>
    <name evidence="2" type="ORF">EJ06DRAFT_224622</name>
</gene>
<proteinExistence type="predicted"/>